<dbReference type="InterPro" id="IPR053164">
    <property type="entry name" value="IS1016-like_transposase"/>
</dbReference>
<dbReference type="InterPro" id="IPR024445">
    <property type="entry name" value="Tnp_ISXO2-like"/>
</dbReference>
<accession>A0A0K2TM03</accession>
<sequence>LADEEKTRSEVKNALTDEWDLEFSELFSGECFLVEDDSVATLLPLIAEHVIPGTTVISDDWAAYCNLGNELDKTHLTVVHKYN</sequence>
<evidence type="ECO:0000313" key="2">
    <source>
        <dbReference type="EMBL" id="CDW27148.1"/>
    </source>
</evidence>
<proteinExistence type="predicted"/>
<dbReference type="EMBL" id="HACA01009787">
    <property type="protein sequence ID" value="CDW27148.1"/>
    <property type="molecule type" value="Transcribed_RNA"/>
</dbReference>
<dbReference type="Pfam" id="PF12762">
    <property type="entry name" value="DDE_Tnp_IS1595"/>
    <property type="match status" value="1"/>
</dbReference>
<reference evidence="2" key="1">
    <citation type="submission" date="2014-05" db="EMBL/GenBank/DDBJ databases">
        <authorList>
            <person name="Chronopoulou M."/>
        </authorList>
    </citation>
    <scope>NUCLEOTIDE SEQUENCE</scope>
    <source>
        <tissue evidence="2">Whole organism</tissue>
    </source>
</reference>
<name>A0A0K2TM03_LEPSM</name>
<dbReference type="PANTHER" id="PTHR47163">
    <property type="entry name" value="DDE_TNP_IS1595 DOMAIN-CONTAINING PROTEIN"/>
    <property type="match status" value="1"/>
</dbReference>
<dbReference type="AlphaFoldDB" id="A0A0K2TM03"/>
<dbReference type="PANTHER" id="PTHR47163:SF2">
    <property type="entry name" value="SI:DKEY-17M8.2"/>
    <property type="match status" value="1"/>
</dbReference>
<evidence type="ECO:0000259" key="1">
    <source>
        <dbReference type="Pfam" id="PF12762"/>
    </source>
</evidence>
<feature type="non-terminal residue" evidence="2">
    <location>
        <position position="1"/>
    </location>
</feature>
<feature type="domain" description="ISXO2-like transposase" evidence="1">
    <location>
        <begin position="32"/>
        <end position="81"/>
    </location>
</feature>
<protein>
    <recommendedName>
        <fullName evidence="1">ISXO2-like transposase domain-containing protein</fullName>
    </recommendedName>
</protein>
<organism evidence="2">
    <name type="scientific">Lepeophtheirus salmonis</name>
    <name type="common">Salmon louse</name>
    <name type="synonym">Caligus salmonis</name>
    <dbReference type="NCBI Taxonomy" id="72036"/>
    <lineage>
        <taxon>Eukaryota</taxon>
        <taxon>Metazoa</taxon>
        <taxon>Ecdysozoa</taxon>
        <taxon>Arthropoda</taxon>
        <taxon>Crustacea</taxon>
        <taxon>Multicrustacea</taxon>
        <taxon>Hexanauplia</taxon>
        <taxon>Copepoda</taxon>
        <taxon>Siphonostomatoida</taxon>
        <taxon>Caligidae</taxon>
        <taxon>Lepeophtheirus</taxon>
    </lineage>
</organism>